<protein>
    <submittedName>
        <fullName evidence="1">Uncharacterized protein</fullName>
    </submittedName>
</protein>
<dbReference type="AlphaFoldDB" id="A0AAN9N550"/>
<reference evidence="1 2" key="1">
    <citation type="submission" date="2024-01" db="EMBL/GenBank/DDBJ databases">
        <title>The genomes of 5 underutilized Papilionoideae crops provide insights into root nodulation and disease resistanc.</title>
        <authorList>
            <person name="Jiang F."/>
        </authorList>
    </citation>
    <scope>NUCLEOTIDE SEQUENCE [LARGE SCALE GENOMIC DNA]</scope>
    <source>
        <strain evidence="1">JINMINGXINNONG_FW02</strain>
        <tissue evidence="1">Leaves</tissue>
    </source>
</reference>
<name>A0AAN9N550_PHACN</name>
<dbReference type="EMBL" id="JAYMYR010000005">
    <property type="protein sequence ID" value="KAK7364168.1"/>
    <property type="molecule type" value="Genomic_DNA"/>
</dbReference>
<evidence type="ECO:0000313" key="2">
    <source>
        <dbReference type="Proteomes" id="UP001374584"/>
    </source>
</evidence>
<dbReference type="Proteomes" id="UP001374584">
    <property type="component" value="Unassembled WGS sequence"/>
</dbReference>
<keyword evidence="2" id="KW-1185">Reference proteome</keyword>
<comment type="caution">
    <text evidence="1">The sequence shown here is derived from an EMBL/GenBank/DDBJ whole genome shotgun (WGS) entry which is preliminary data.</text>
</comment>
<accession>A0AAN9N550</accession>
<gene>
    <name evidence="1" type="ORF">VNO80_12618</name>
</gene>
<evidence type="ECO:0000313" key="1">
    <source>
        <dbReference type="EMBL" id="KAK7364168.1"/>
    </source>
</evidence>
<organism evidence="1 2">
    <name type="scientific">Phaseolus coccineus</name>
    <name type="common">Scarlet runner bean</name>
    <name type="synonym">Phaseolus multiflorus</name>
    <dbReference type="NCBI Taxonomy" id="3886"/>
    <lineage>
        <taxon>Eukaryota</taxon>
        <taxon>Viridiplantae</taxon>
        <taxon>Streptophyta</taxon>
        <taxon>Embryophyta</taxon>
        <taxon>Tracheophyta</taxon>
        <taxon>Spermatophyta</taxon>
        <taxon>Magnoliopsida</taxon>
        <taxon>eudicotyledons</taxon>
        <taxon>Gunneridae</taxon>
        <taxon>Pentapetalae</taxon>
        <taxon>rosids</taxon>
        <taxon>fabids</taxon>
        <taxon>Fabales</taxon>
        <taxon>Fabaceae</taxon>
        <taxon>Papilionoideae</taxon>
        <taxon>50 kb inversion clade</taxon>
        <taxon>NPAAA clade</taxon>
        <taxon>indigoferoid/millettioid clade</taxon>
        <taxon>Phaseoleae</taxon>
        <taxon>Phaseolus</taxon>
    </lineage>
</organism>
<proteinExistence type="predicted"/>
<sequence length="93" mass="11087">MILILNSPNGIPTFDFWHPSQHVCDLRMENQERENSRACITINEDRERGWRKQNPRHVQPCHGVAPATRKPFLNGYDVMGVADSVERKWWWWE</sequence>